<gene>
    <name evidence="8" type="ORF">PMEA_00003804</name>
</gene>
<organism evidence="8 9">
    <name type="scientific">Pocillopora meandrina</name>
    <dbReference type="NCBI Taxonomy" id="46732"/>
    <lineage>
        <taxon>Eukaryota</taxon>
        <taxon>Metazoa</taxon>
        <taxon>Cnidaria</taxon>
        <taxon>Anthozoa</taxon>
        <taxon>Hexacorallia</taxon>
        <taxon>Scleractinia</taxon>
        <taxon>Astrocoeniina</taxon>
        <taxon>Pocilloporidae</taxon>
        <taxon>Pocillopora</taxon>
    </lineage>
</organism>
<proteinExistence type="predicted"/>
<comment type="subcellular location">
    <subcellularLocation>
        <location evidence="1">Membrane</location>
        <topology evidence="1">Multi-pass membrane protein</topology>
    </subcellularLocation>
</comment>
<dbReference type="Proteomes" id="UP001159428">
    <property type="component" value="Unassembled WGS sequence"/>
</dbReference>
<dbReference type="Pfam" id="PF07690">
    <property type="entry name" value="MFS_1"/>
    <property type="match status" value="1"/>
</dbReference>
<sequence length="530" mass="57721">MNFLKSHLRGIFYPPGTTPLNWRLFSIVFLSSFCSAMSITILFPFLPAMVKSFGISDEDTGYYAGVVASSMFIGRTAACYFWGLMTDRFGRRPVMMICLTMTLVGMVCFGLSVSLYMAIITRLFVGLSAGIVGTCKTIASEVSDNTNQAMAMSIILTSWNVGLIIGPAIGGYLAEASQKYPSVFTKDSLFDKFPFFLPCLLNCAALLLTVVLAYFYLPETLVTSDDETSSSGSETGELAMQSTASNSLIDEDDENSCTKKNSLEETEEVEIFINDVNKEDIDNNGNCCGFKSCCCPRYRCCKFFRDSKIAVLLRDRVVTLAICVYCTLSFVVIGYDELFSLWAATGPEHGGLGFSTDQIGTALLCVAGPMLVLQLWLYPKLERRLGSIRVFQLANIVLGITITSLSALNTLHDRSKVLWPLMIVVLIPLRMGIGCGFSSTGILVNNAVPAYLLGSANGLAMTASSISRTLAPLVAGSAFAWSISKGYKHGFPLDEHFAFILLSIVCFLAVLLSCTLPKRLNMRPSAPVKV</sequence>
<feature type="transmembrane region" description="Helical" evidence="6">
    <location>
        <begin position="94"/>
        <end position="113"/>
    </location>
</feature>
<feature type="transmembrane region" description="Helical" evidence="6">
    <location>
        <begin position="390"/>
        <end position="411"/>
    </location>
</feature>
<dbReference type="GO" id="GO:0022857">
    <property type="term" value="F:transmembrane transporter activity"/>
    <property type="evidence" value="ECO:0007669"/>
    <property type="project" value="InterPro"/>
</dbReference>
<feature type="transmembrane region" description="Helical" evidence="6">
    <location>
        <begin position="317"/>
        <end position="335"/>
    </location>
</feature>
<name>A0AAU9WB44_9CNID</name>
<keyword evidence="3 6" id="KW-0812">Transmembrane</keyword>
<dbReference type="AlphaFoldDB" id="A0AAU9WB44"/>
<feature type="transmembrane region" description="Helical" evidence="6">
    <location>
        <begin position="417"/>
        <end position="444"/>
    </location>
</feature>
<reference evidence="8 9" key="1">
    <citation type="submission" date="2022-05" db="EMBL/GenBank/DDBJ databases">
        <authorList>
            <consortium name="Genoscope - CEA"/>
            <person name="William W."/>
        </authorList>
    </citation>
    <scope>NUCLEOTIDE SEQUENCE [LARGE SCALE GENOMIC DNA]</scope>
</reference>
<evidence type="ECO:0000259" key="7">
    <source>
        <dbReference type="PROSITE" id="PS50850"/>
    </source>
</evidence>
<evidence type="ECO:0000256" key="6">
    <source>
        <dbReference type="SAM" id="Phobius"/>
    </source>
</evidence>
<keyword evidence="4 6" id="KW-1133">Transmembrane helix</keyword>
<evidence type="ECO:0000256" key="5">
    <source>
        <dbReference type="ARBA" id="ARBA00023136"/>
    </source>
</evidence>
<dbReference type="InterPro" id="IPR020846">
    <property type="entry name" value="MFS_dom"/>
</dbReference>
<evidence type="ECO:0000313" key="8">
    <source>
        <dbReference type="EMBL" id="CAH3110749.1"/>
    </source>
</evidence>
<evidence type="ECO:0000313" key="9">
    <source>
        <dbReference type="Proteomes" id="UP001159428"/>
    </source>
</evidence>
<feature type="transmembrane region" description="Helical" evidence="6">
    <location>
        <begin position="359"/>
        <end position="378"/>
    </location>
</feature>
<dbReference type="PRINTS" id="PR01035">
    <property type="entry name" value="TCRTETA"/>
</dbReference>
<evidence type="ECO:0000256" key="1">
    <source>
        <dbReference type="ARBA" id="ARBA00004141"/>
    </source>
</evidence>
<accession>A0AAU9WB44</accession>
<feature type="domain" description="Major facilitator superfamily (MFS) profile" evidence="7">
    <location>
        <begin position="24"/>
        <end position="521"/>
    </location>
</feature>
<comment type="caution">
    <text evidence="8">The sequence shown here is derived from an EMBL/GenBank/DDBJ whole genome shotgun (WGS) entry which is preliminary data.</text>
</comment>
<keyword evidence="2" id="KW-0813">Transport</keyword>
<feature type="transmembrane region" description="Helical" evidence="6">
    <location>
        <begin position="193"/>
        <end position="217"/>
    </location>
</feature>
<keyword evidence="9" id="KW-1185">Reference proteome</keyword>
<feature type="transmembrane region" description="Helical" evidence="6">
    <location>
        <begin position="119"/>
        <end position="139"/>
    </location>
</feature>
<keyword evidence="5 6" id="KW-0472">Membrane</keyword>
<feature type="transmembrane region" description="Helical" evidence="6">
    <location>
        <begin position="496"/>
        <end position="516"/>
    </location>
</feature>
<dbReference type="InterPro" id="IPR036259">
    <property type="entry name" value="MFS_trans_sf"/>
</dbReference>
<feature type="transmembrane region" description="Helical" evidence="6">
    <location>
        <begin position="62"/>
        <end position="82"/>
    </location>
</feature>
<dbReference type="SUPFAM" id="SSF103473">
    <property type="entry name" value="MFS general substrate transporter"/>
    <property type="match status" value="1"/>
</dbReference>
<evidence type="ECO:0000256" key="4">
    <source>
        <dbReference type="ARBA" id="ARBA00022989"/>
    </source>
</evidence>
<protein>
    <recommendedName>
        <fullName evidence="7">Major facilitator superfamily (MFS) profile domain-containing protein</fullName>
    </recommendedName>
</protein>
<evidence type="ECO:0000256" key="2">
    <source>
        <dbReference type="ARBA" id="ARBA00022448"/>
    </source>
</evidence>
<dbReference type="InterPro" id="IPR001958">
    <property type="entry name" value="Tet-R_TetA/multi-R_MdtG-like"/>
</dbReference>
<feature type="transmembrane region" description="Helical" evidence="6">
    <location>
        <begin position="20"/>
        <end position="42"/>
    </location>
</feature>
<dbReference type="PANTHER" id="PTHR23504:SF15">
    <property type="entry name" value="MAJOR FACILITATOR SUPERFAMILY (MFS) PROFILE DOMAIN-CONTAINING PROTEIN"/>
    <property type="match status" value="1"/>
</dbReference>
<dbReference type="InterPro" id="IPR011701">
    <property type="entry name" value="MFS"/>
</dbReference>
<dbReference type="GO" id="GO:0016020">
    <property type="term" value="C:membrane"/>
    <property type="evidence" value="ECO:0007669"/>
    <property type="project" value="UniProtKB-SubCell"/>
</dbReference>
<evidence type="ECO:0000256" key="3">
    <source>
        <dbReference type="ARBA" id="ARBA00022692"/>
    </source>
</evidence>
<dbReference type="PANTHER" id="PTHR23504">
    <property type="entry name" value="MAJOR FACILITATOR SUPERFAMILY DOMAIN-CONTAINING PROTEIN 10"/>
    <property type="match status" value="1"/>
</dbReference>
<dbReference type="Gene3D" id="1.20.1250.20">
    <property type="entry name" value="MFS general substrate transporter like domains"/>
    <property type="match status" value="1"/>
</dbReference>
<feature type="transmembrane region" description="Helical" evidence="6">
    <location>
        <begin position="151"/>
        <end position="173"/>
    </location>
</feature>
<dbReference type="CDD" id="cd17330">
    <property type="entry name" value="MFS_SLC46_TetA_like"/>
    <property type="match status" value="1"/>
</dbReference>
<dbReference type="PROSITE" id="PS50850">
    <property type="entry name" value="MFS"/>
    <property type="match status" value="1"/>
</dbReference>
<dbReference type="EMBL" id="CALNXJ010000012">
    <property type="protein sequence ID" value="CAH3110749.1"/>
    <property type="molecule type" value="Genomic_DNA"/>
</dbReference>